<protein>
    <submittedName>
        <fullName evidence="2">Uncharacterized protein</fullName>
    </submittedName>
</protein>
<proteinExistence type="predicted"/>
<feature type="signal peptide" evidence="1">
    <location>
        <begin position="1"/>
        <end position="32"/>
    </location>
</feature>
<dbReference type="OrthoDB" id="193473at2759"/>
<sequence length="796" mass="89830">MVTFNNLAAETRWALVLLRCIIFFCFLDSSRAQPINTHAKSDYNDYNNQQEHRRASTYSELSTIPPDPVAKNVSKQIKDSLAVKYGKWHFWDGNEQYRPENDDLCDQYEPVCDVPEEDFPDDSWQGDAVFVNHFLNDAELLVNRAMEAIFEEYGHPKPKGAEGLAERMRMFHWDKIDLKTAKGPPKAFQGSMSRGNGGWTTRRSFDGLVRRILHAIMTSGTFTVVVAGNSAAAGHGNHFRQSYPMQFHRIMAPIFARLGVRLITRNISQGALGTLQNTLGSGDIYGRKIDVLIWDAAMTEKFDQHLIDLFFRQALIAGDHVPVLWSAGGTYDLLKVLHEHADADVGEFGLGLDGIELTTSDEQAKTLPWAVQYLKCDPANQEVCNRHNDYCTKCWIDRDDGIKPEKSQNDKIGGQVKWHPGWRQHQLTGRVLAFSVLEALQMAIQQFSDGTMGGPPLEDEYWHVQDYFENIQTKVKNMDPKLGDCYSIKDVGLPERLCNTTMNGRTHYTPRANFDKTGINTIVEPADNGYVPKNAKTKLYGGLDAHNSCYDVPSGQVDVLSIVSGRRRMAEEVLFNYSATAAKRGPPAQTTDMTTNTKIQQPSLRVRQHRELDEIKPGIGWEIVEEPQGYCDGSYAAVCARWTHHECVLSGHHDARGMLLGNGFSGWLVMNVKIKEGLIILKFHSWARKEWVTIAKDWTSENNARRFLKATDSTDPIEGLPNSFQLEYAIDGEVTHINKHELKKKYRLRPQRVVELLVLMDDPDFAGGEEYDVEVAVRLTGCGTDCVLGVSHIFWA</sequence>
<evidence type="ECO:0000313" key="2">
    <source>
        <dbReference type="EMBL" id="CAB9497414.1"/>
    </source>
</evidence>
<dbReference type="AlphaFoldDB" id="A0A9N8DAX0"/>
<feature type="chain" id="PRO_5040292412" evidence="1">
    <location>
        <begin position="33"/>
        <end position="796"/>
    </location>
</feature>
<keyword evidence="1" id="KW-0732">Signal</keyword>
<keyword evidence="3" id="KW-1185">Reference proteome</keyword>
<evidence type="ECO:0000313" key="3">
    <source>
        <dbReference type="Proteomes" id="UP001153069"/>
    </source>
</evidence>
<name>A0A9N8DAX0_9STRA</name>
<reference evidence="2" key="1">
    <citation type="submission" date="2020-06" db="EMBL/GenBank/DDBJ databases">
        <authorList>
            <consortium name="Plant Systems Biology data submission"/>
        </authorList>
    </citation>
    <scope>NUCLEOTIDE SEQUENCE</scope>
    <source>
        <strain evidence="2">D6</strain>
    </source>
</reference>
<evidence type="ECO:0000256" key="1">
    <source>
        <dbReference type="SAM" id="SignalP"/>
    </source>
</evidence>
<gene>
    <name evidence="2" type="ORF">SEMRO_19_G013640.1</name>
</gene>
<accession>A0A9N8DAX0</accession>
<dbReference type="EMBL" id="CAICTM010000019">
    <property type="protein sequence ID" value="CAB9497414.1"/>
    <property type="molecule type" value="Genomic_DNA"/>
</dbReference>
<dbReference type="Proteomes" id="UP001153069">
    <property type="component" value="Unassembled WGS sequence"/>
</dbReference>
<organism evidence="2 3">
    <name type="scientific">Seminavis robusta</name>
    <dbReference type="NCBI Taxonomy" id="568900"/>
    <lineage>
        <taxon>Eukaryota</taxon>
        <taxon>Sar</taxon>
        <taxon>Stramenopiles</taxon>
        <taxon>Ochrophyta</taxon>
        <taxon>Bacillariophyta</taxon>
        <taxon>Bacillariophyceae</taxon>
        <taxon>Bacillariophycidae</taxon>
        <taxon>Naviculales</taxon>
        <taxon>Naviculaceae</taxon>
        <taxon>Seminavis</taxon>
    </lineage>
</organism>
<comment type="caution">
    <text evidence="2">The sequence shown here is derived from an EMBL/GenBank/DDBJ whole genome shotgun (WGS) entry which is preliminary data.</text>
</comment>